<keyword evidence="2" id="KW-1185">Reference proteome</keyword>
<reference evidence="1 2" key="1">
    <citation type="journal article" date="2018" name="Front. Plant Sci.">
        <title>Red Clover (Trifolium pratense) and Zigzag Clover (T. medium) - A Picture of Genomic Similarities and Differences.</title>
        <authorList>
            <person name="Dluhosova J."/>
            <person name="Istvanek J."/>
            <person name="Nedelnik J."/>
            <person name="Repkova J."/>
        </authorList>
    </citation>
    <scope>NUCLEOTIDE SEQUENCE [LARGE SCALE GENOMIC DNA]</scope>
    <source>
        <strain evidence="2">cv. 10/8</strain>
        <tissue evidence="1">Leaf</tissue>
    </source>
</reference>
<accession>A0A392MK56</accession>
<protein>
    <submittedName>
        <fullName evidence="1">Splicing factor 3A subunit 3-like</fullName>
    </submittedName>
</protein>
<proteinExistence type="predicted"/>
<gene>
    <name evidence="1" type="ORF">A2U01_0008425</name>
</gene>
<name>A0A392MK56_9FABA</name>
<dbReference type="EMBL" id="LXQA010012432">
    <property type="protein sequence ID" value="MCH87553.1"/>
    <property type="molecule type" value="Genomic_DNA"/>
</dbReference>
<organism evidence="1 2">
    <name type="scientific">Trifolium medium</name>
    <dbReference type="NCBI Taxonomy" id="97028"/>
    <lineage>
        <taxon>Eukaryota</taxon>
        <taxon>Viridiplantae</taxon>
        <taxon>Streptophyta</taxon>
        <taxon>Embryophyta</taxon>
        <taxon>Tracheophyta</taxon>
        <taxon>Spermatophyta</taxon>
        <taxon>Magnoliopsida</taxon>
        <taxon>eudicotyledons</taxon>
        <taxon>Gunneridae</taxon>
        <taxon>Pentapetalae</taxon>
        <taxon>rosids</taxon>
        <taxon>fabids</taxon>
        <taxon>Fabales</taxon>
        <taxon>Fabaceae</taxon>
        <taxon>Papilionoideae</taxon>
        <taxon>50 kb inversion clade</taxon>
        <taxon>NPAAA clade</taxon>
        <taxon>Hologalegina</taxon>
        <taxon>IRL clade</taxon>
        <taxon>Trifolieae</taxon>
        <taxon>Trifolium</taxon>
    </lineage>
</organism>
<comment type="caution">
    <text evidence="1">The sequence shown here is derived from an EMBL/GenBank/DDBJ whole genome shotgun (WGS) entry which is preliminary data.</text>
</comment>
<dbReference type="AlphaFoldDB" id="A0A392MK56"/>
<dbReference type="Proteomes" id="UP000265520">
    <property type="component" value="Unassembled WGS sequence"/>
</dbReference>
<evidence type="ECO:0000313" key="2">
    <source>
        <dbReference type="Proteomes" id="UP000265520"/>
    </source>
</evidence>
<feature type="non-terminal residue" evidence="1">
    <location>
        <position position="1"/>
    </location>
</feature>
<evidence type="ECO:0000313" key="1">
    <source>
        <dbReference type="EMBL" id="MCH87553.1"/>
    </source>
</evidence>
<sequence>HTPLEKLDKKHFAKGARGLEKNGVASAPQEGNLKEIALMEAKLNKLCDLLDETILRTKDNVVKKQALTYEEIEAERLEVS</sequence>